<feature type="transmembrane region" description="Helical" evidence="6">
    <location>
        <begin position="123"/>
        <end position="141"/>
    </location>
</feature>
<feature type="domain" description="Major facilitator superfamily (MFS) profile" evidence="7">
    <location>
        <begin position="55"/>
        <end position="479"/>
    </location>
</feature>
<feature type="transmembrane region" description="Helical" evidence="6">
    <location>
        <begin position="95"/>
        <end position="116"/>
    </location>
</feature>
<feature type="transmembrane region" description="Helical" evidence="6">
    <location>
        <begin position="49"/>
        <end position="75"/>
    </location>
</feature>
<keyword evidence="2 6" id="KW-0812">Transmembrane</keyword>
<dbReference type="Pfam" id="PF00083">
    <property type="entry name" value="Sugar_tr"/>
    <property type="match status" value="1"/>
</dbReference>
<evidence type="ECO:0000256" key="4">
    <source>
        <dbReference type="ARBA" id="ARBA00023136"/>
    </source>
</evidence>
<keyword evidence="4 6" id="KW-0472">Membrane</keyword>
<feature type="transmembrane region" description="Helical" evidence="6">
    <location>
        <begin position="181"/>
        <end position="200"/>
    </location>
</feature>
<dbReference type="PANTHER" id="PTHR48021:SF7">
    <property type="entry name" value="RH09188P"/>
    <property type="match status" value="1"/>
</dbReference>
<evidence type="ECO:0000256" key="5">
    <source>
        <dbReference type="SAM" id="MobiDB-lite"/>
    </source>
</evidence>
<evidence type="ECO:0000313" key="9">
    <source>
        <dbReference type="Proteomes" id="UP001153636"/>
    </source>
</evidence>
<keyword evidence="9" id="KW-1185">Reference proteome</keyword>
<sequence>MKISGTEKLDDSSEDSDLLQKNGVENEEYKKLEEQLNRKQKKSETTRRILAQSFVTSAVMLSSASCGMPVGYSAILLPQLKFTNDSMQIDDEIGSWIASIHSAATPIGSLLSGVLMERCGRKLALQIASIPLIIGWMLIAFSSNHAVLLLGRLMAGFSAGLTAAAGQVFVSEISEPHLRGLFSSIPLASYSFGILLVYALGSLLPWRYVAVSGTVLPIASLIVFFFLPESPVWSVRHGKLEEAKTDLTWLRGGNKSKAKEETQHLIDRLESDSFSDNKVSFTTLFKPEVLKPLIIINVFNIMQLLSGTYLIVFYAVDILKYVQGGQKLDHFVVAILTACVRFVFSIIGCFLLAFIGRRTLAMVSGLGTGISAIFLGTFLHQNCQGLNYVPALFVLIYVATNTLGFLILPGVLLGELFPAKIRGLSGGLTFMVFNLMLFGVSKVFPFVRSVVGISGVFWIFGASSLMACLFLYLALPETKSRSLSEIEDYFQRKGFLWVRRTGGKGKTETDSLDA</sequence>
<gene>
    <name evidence="8" type="ORF">PSYICH_LOCUS12280</name>
</gene>
<dbReference type="InterPro" id="IPR020846">
    <property type="entry name" value="MFS_dom"/>
</dbReference>
<dbReference type="PANTHER" id="PTHR48021">
    <property type="match status" value="1"/>
</dbReference>
<dbReference type="PROSITE" id="PS00217">
    <property type="entry name" value="SUGAR_TRANSPORT_2"/>
    <property type="match status" value="1"/>
</dbReference>
<evidence type="ECO:0000256" key="2">
    <source>
        <dbReference type="ARBA" id="ARBA00022692"/>
    </source>
</evidence>
<dbReference type="InterPro" id="IPR036259">
    <property type="entry name" value="MFS_trans_sf"/>
</dbReference>
<evidence type="ECO:0000256" key="6">
    <source>
        <dbReference type="SAM" id="Phobius"/>
    </source>
</evidence>
<evidence type="ECO:0000259" key="7">
    <source>
        <dbReference type="PROSITE" id="PS50850"/>
    </source>
</evidence>
<dbReference type="EMBL" id="OV651818">
    <property type="protein sequence ID" value="CAH1112793.1"/>
    <property type="molecule type" value="Genomic_DNA"/>
</dbReference>
<accession>A0A9P0GKU0</accession>
<protein>
    <recommendedName>
        <fullName evidence="7">Major facilitator superfamily (MFS) profile domain-containing protein</fullName>
    </recommendedName>
</protein>
<dbReference type="AlphaFoldDB" id="A0A9P0GKU0"/>
<dbReference type="InterPro" id="IPR005828">
    <property type="entry name" value="MFS_sugar_transport-like"/>
</dbReference>
<proteinExistence type="predicted"/>
<feature type="transmembrane region" description="Helical" evidence="6">
    <location>
        <begin position="294"/>
        <end position="316"/>
    </location>
</feature>
<feature type="transmembrane region" description="Helical" evidence="6">
    <location>
        <begin position="391"/>
        <end position="412"/>
    </location>
</feature>
<dbReference type="InterPro" id="IPR050549">
    <property type="entry name" value="MFS_Trehalose_Transporter"/>
</dbReference>
<dbReference type="GO" id="GO:0022857">
    <property type="term" value="F:transmembrane transporter activity"/>
    <property type="evidence" value="ECO:0007669"/>
    <property type="project" value="InterPro"/>
</dbReference>
<feature type="transmembrane region" description="Helical" evidence="6">
    <location>
        <begin position="456"/>
        <end position="475"/>
    </location>
</feature>
<feature type="transmembrane region" description="Helical" evidence="6">
    <location>
        <begin position="331"/>
        <end position="353"/>
    </location>
</feature>
<feature type="region of interest" description="Disordered" evidence="5">
    <location>
        <begin position="1"/>
        <end position="44"/>
    </location>
</feature>
<organism evidence="8 9">
    <name type="scientific">Psylliodes chrysocephalus</name>
    <dbReference type="NCBI Taxonomy" id="3402493"/>
    <lineage>
        <taxon>Eukaryota</taxon>
        <taxon>Metazoa</taxon>
        <taxon>Ecdysozoa</taxon>
        <taxon>Arthropoda</taxon>
        <taxon>Hexapoda</taxon>
        <taxon>Insecta</taxon>
        <taxon>Pterygota</taxon>
        <taxon>Neoptera</taxon>
        <taxon>Endopterygota</taxon>
        <taxon>Coleoptera</taxon>
        <taxon>Polyphaga</taxon>
        <taxon>Cucujiformia</taxon>
        <taxon>Chrysomeloidea</taxon>
        <taxon>Chrysomelidae</taxon>
        <taxon>Galerucinae</taxon>
        <taxon>Alticini</taxon>
        <taxon>Psylliodes</taxon>
    </lineage>
</organism>
<comment type="subcellular location">
    <subcellularLocation>
        <location evidence="1">Membrane</location>
        <topology evidence="1">Multi-pass membrane protein</topology>
    </subcellularLocation>
</comment>
<feature type="transmembrane region" description="Helical" evidence="6">
    <location>
        <begin position="360"/>
        <end position="379"/>
    </location>
</feature>
<dbReference type="PROSITE" id="PS50850">
    <property type="entry name" value="MFS"/>
    <property type="match status" value="1"/>
</dbReference>
<feature type="transmembrane region" description="Helical" evidence="6">
    <location>
        <begin position="206"/>
        <end position="227"/>
    </location>
</feature>
<keyword evidence="3 6" id="KW-1133">Transmembrane helix</keyword>
<reference evidence="8" key="1">
    <citation type="submission" date="2022-01" db="EMBL/GenBank/DDBJ databases">
        <authorList>
            <person name="King R."/>
        </authorList>
    </citation>
    <scope>NUCLEOTIDE SEQUENCE</scope>
</reference>
<feature type="compositionally biased region" description="Basic and acidic residues" evidence="5">
    <location>
        <begin position="1"/>
        <end position="11"/>
    </location>
</feature>
<dbReference type="GO" id="GO:0016020">
    <property type="term" value="C:membrane"/>
    <property type="evidence" value="ECO:0007669"/>
    <property type="project" value="UniProtKB-SubCell"/>
</dbReference>
<evidence type="ECO:0000313" key="8">
    <source>
        <dbReference type="EMBL" id="CAH1112793.1"/>
    </source>
</evidence>
<dbReference type="OrthoDB" id="4142200at2759"/>
<evidence type="ECO:0000256" key="3">
    <source>
        <dbReference type="ARBA" id="ARBA00022989"/>
    </source>
</evidence>
<dbReference type="SUPFAM" id="SSF103473">
    <property type="entry name" value="MFS general substrate transporter"/>
    <property type="match status" value="1"/>
</dbReference>
<dbReference type="Proteomes" id="UP001153636">
    <property type="component" value="Chromosome 6"/>
</dbReference>
<dbReference type="Gene3D" id="1.20.1250.20">
    <property type="entry name" value="MFS general substrate transporter like domains"/>
    <property type="match status" value="1"/>
</dbReference>
<name>A0A9P0GKU0_9CUCU</name>
<dbReference type="InterPro" id="IPR005829">
    <property type="entry name" value="Sugar_transporter_CS"/>
</dbReference>
<feature type="compositionally biased region" description="Basic and acidic residues" evidence="5">
    <location>
        <begin position="27"/>
        <end position="44"/>
    </location>
</feature>
<feature type="transmembrane region" description="Helical" evidence="6">
    <location>
        <begin position="147"/>
        <end position="169"/>
    </location>
</feature>
<dbReference type="FunFam" id="1.20.1250.20:FF:000249">
    <property type="entry name" value="facilitated trehalose transporter Tret1"/>
    <property type="match status" value="1"/>
</dbReference>
<evidence type="ECO:0000256" key="1">
    <source>
        <dbReference type="ARBA" id="ARBA00004141"/>
    </source>
</evidence>
<feature type="transmembrane region" description="Helical" evidence="6">
    <location>
        <begin position="424"/>
        <end position="444"/>
    </location>
</feature>